<dbReference type="InterPro" id="IPR001781">
    <property type="entry name" value="Znf_LIM"/>
</dbReference>
<dbReference type="CDD" id="cd09331">
    <property type="entry name" value="LIM1_PINCH"/>
    <property type="match status" value="1"/>
</dbReference>
<keyword evidence="2 4" id="KW-0862">Zinc</keyword>
<dbReference type="PROSITE" id="PS50023">
    <property type="entry name" value="LIM_DOMAIN_2"/>
    <property type="match status" value="3"/>
</dbReference>
<dbReference type="GO" id="GO:0005911">
    <property type="term" value="C:cell-cell junction"/>
    <property type="evidence" value="ECO:0007669"/>
    <property type="project" value="TreeGrafter"/>
</dbReference>
<reference evidence="6" key="1">
    <citation type="submission" date="2011-08" db="EMBL/GenBank/DDBJ databases">
        <title>The Diversification of the LIM Superclass at the Base of the Metazoa Increased Subcellular Complexity and Promoted Multicellular Specialization.</title>
        <authorList>
            <person name="Koch B.J."/>
            <person name="Ryan J.F."/>
            <person name="Baxevanis A.D."/>
        </authorList>
    </citation>
    <scope>NUCLEOTIDE SEQUENCE</scope>
</reference>
<dbReference type="PANTHER" id="PTHR24210">
    <property type="entry name" value="LIM DOMAIN-CONTAINING PROTEIN"/>
    <property type="match status" value="1"/>
</dbReference>
<keyword evidence="3 4" id="KW-0440">LIM domain</keyword>
<evidence type="ECO:0000256" key="2">
    <source>
        <dbReference type="ARBA" id="ARBA00022833"/>
    </source>
</evidence>
<organism evidence="6">
    <name type="scientific">Mnemiopsis leidyi</name>
    <name type="common">Sea walnut</name>
    <name type="synonym">Warty comb jellyfish</name>
    <dbReference type="NCBI Taxonomy" id="27923"/>
    <lineage>
        <taxon>Eukaryota</taxon>
        <taxon>Metazoa</taxon>
        <taxon>Ctenophora</taxon>
        <taxon>Tentaculata</taxon>
        <taxon>Lobata</taxon>
        <taxon>Bolinopsidae</taxon>
        <taxon>Mnemiopsis</taxon>
    </lineage>
</organism>
<sequence>MTSSLCAICREGFAPNESVVNANGVHWHQGCFVCVQCLQPFPDGLFFEHEGRKYCQEDYELLFAPICSGCGQYIIGRIFTHKNSKWHPKCFTCYICGDELNGGFVKYQGNPTCKPCAARARAAADSKYLCARCNHIIDTEHLTFKGEPYHPHHFDCFDCHRPLTHRAKELHSHLFCLPCYDTKEISVCAACKKPIEGRAVSAIDKKWHPEHFVCAHCEKPFAGERFYENKGMAYCEPHYKKLFGDPCFYCCQSTHNAAEVSQFGKTWCEEHFLCHGCDGILKSSSVKFLEVDLQPFCKKCYGKLPEEYKKRLKKLFDSVEKRKEKSSKKR</sequence>
<dbReference type="SMART" id="SM00132">
    <property type="entry name" value="LIM"/>
    <property type="match status" value="5"/>
</dbReference>
<dbReference type="GO" id="GO:2001046">
    <property type="term" value="P:positive regulation of integrin-mediated signaling pathway"/>
    <property type="evidence" value="ECO:0007669"/>
    <property type="project" value="TreeGrafter"/>
</dbReference>
<feature type="domain" description="LIM zinc-binding" evidence="5">
    <location>
        <begin position="186"/>
        <end position="245"/>
    </location>
</feature>
<evidence type="ECO:0000313" key="6">
    <source>
        <dbReference type="EMBL" id="AEY80346.1"/>
    </source>
</evidence>
<dbReference type="GO" id="GO:0005737">
    <property type="term" value="C:cytoplasm"/>
    <property type="evidence" value="ECO:0007669"/>
    <property type="project" value="TreeGrafter"/>
</dbReference>
<evidence type="ECO:0000256" key="1">
    <source>
        <dbReference type="ARBA" id="ARBA00022723"/>
    </source>
</evidence>
<dbReference type="PROSITE" id="PS00478">
    <property type="entry name" value="LIM_DOMAIN_1"/>
    <property type="match status" value="3"/>
</dbReference>
<evidence type="ECO:0000259" key="5">
    <source>
        <dbReference type="PROSITE" id="PS50023"/>
    </source>
</evidence>
<name>H2DJX5_MNELE</name>
<keyword evidence="1 4" id="KW-0479">Metal-binding</keyword>
<dbReference type="GO" id="GO:0045216">
    <property type="term" value="P:cell-cell junction organization"/>
    <property type="evidence" value="ECO:0007669"/>
    <property type="project" value="TreeGrafter"/>
</dbReference>
<dbReference type="GO" id="GO:0005925">
    <property type="term" value="C:focal adhesion"/>
    <property type="evidence" value="ECO:0007669"/>
    <property type="project" value="TreeGrafter"/>
</dbReference>
<feature type="domain" description="LIM zinc-binding" evidence="5">
    <location>
        <begin position="4"/>
        <end position="65"/>
    </location>
</feature>
<dbReference type="EMBL" id="JN615197">
    <property type="protein sequence ID" value="AEY80346.1"/>
    <property type="molecule type" value="mRNA"/>
</dbReference>
<dbReference type="GO" id="GO:0046872">
    <property type="term" value="F:metal ion binding"/>
    <property type="evidence" value="ECO:0007669"/>
    <property type="project" value="UniProtKB-KW"/>
</dbReference>
<gene>
    <name evidence="6" type="primary">ML128211</name>
</gene>
<dbReference type="GO" id="GO:0098609">
    <property type="term" value="P:cell-cell adhesion"/>
    <property type="evidence" value="ECO:0007669"/>
    <property type="project" value="TreeGrafter"/>
</dbReference>
<evidence type="ECO:0000256" key="3">
    <source>
        <dbReference type="ARBA" id="ARBA00023038"/>
    </source>
</evidence>
<proteinExistence type="evidence at transcript level"/>
<dbReference type="AlphaFoldDB" id="H2DJX5"/>
<protein>
    <submittedName>
        <fullName evidence="6">PINCH class LIM protein ML128211a</fullName>
    </submittedName>
</protein>
<accession>H2DJX5</accession>
<evidence type="ECO:0000256" key="4">
    <source>
        <dbReference type="PROSITE-ProRule" id="PRU00125"/>
    </source>
</evidence>
<dbReference type="Pfam" id="PF00412">
    <property type="entry name" value="LIM"/>
    <property type="match status" value="4"/>
</dbReference>
<dbReference type="FunFam" id="2.10.110.10:FF:000009">
    <property type="entry name" value="Paxillin isoform 1"/>
    <property type="match status" value="1"/>
</dbReference>
<dbReference type="HOGENOM" id="CLU_001357_0_0_1"/>
<dbReference type="CDD" id="cd09334">
    <property type="entry name" value="LIM4_PINCH"/>
    <property type="match status" value="1"/>
</dbReference>
<feature type="domain" description="LIM zinc-binding" evidence="5">
    <location>
        <begin position="66"/>
        <end position="123"/>
    </location>
</feature>
<dbReference type="Gene3D" id="2.10.110.10">
    <property type="entry name" value="Cysteine Rich Protein"/>
    <property type="match status" value="5"/>
</dbReference>
<dbReference type="PANTHER" id="PTHR24210:SF0">
    <property type="entry name" value="LIM DOMAIN-CONTAINING PROTEIN"/>
    <property type="match status" value="1"/>
</dbReference>
<dbReference type="InterPro" id="IPR047944">
    <property type="entry name" value="LIMS1/2-like_LIM1"/>
</dbReference>
<dbReference type="InterPro" id="IPR017351">
    <property type="entry name" value="PINCH-1-4-like"/>
</dbReference>
<dbReference type="GO" id="GO:1900026">
    <property type="term" value="P:positive regulation of substrate adhesion-dependent cell spreading"/>
    <property type="evidence" value="ECO:0007669"/>
    <property type="project" value="TreeGrafter"/>
</dbReference>
<dbReference type="OMA" id="RYVCHKC"/>
<dbReference type="SUPFAM" id="SSF57716">
    <property type="entry name" value="Glucocorticoid receptor-like (DNA-binding domain)"/>
    <property type="match status" value="5"/>
</dbReference>